<keyword evidence="6" id="KW-1185">Reference proteome</keyword>
<dbReference type="InterPro" id="IPR023779">
    <property type="entry name" value="Chromodomain_CS"/>
</dbReference>
<gene>
    <name evidence="5" type="ORF">PAPYR_5043</name>
</gene>
<dbReference type="InterPro" id="IPR023780">
    <property type="entry name" value="Chromo_domain"/>
</dbReference>
<comment type="subcellular location">
    <subcellularLocation>
        <location evidence="1">Nucleus</location>
    </subcellularLocation>
</comment>
<feature type="compositionally biased region" description="Basic residues" evidence="3">
    <location>
        <begin position="81"/>
        <end position="92"/>
    </location>
</feature>
<evidence type="ECO:0000256" key="1">
    <source>
        <dbReference type="ARBA" id="ARBA00004123"/>
    </source>
</evidence>
<feature type="compositionally biased region" description="Low complexity" evidence="3">
    <location>
        <begin position="169"/>
        <end position="180"/>
    </location>
</feature>
<dbReference type="Pfam" id="PF01393">
    <property type="entry name" value="Chromo_shadow"/>
    <property type="match status" value="1"/>
</dbReference>
<dbReference type="Pfam" id="PF00385">
    <property type="entry name" value="Chromo"/>
    <property type="match status" value="1"/>
</dbReference>
<evidence type="ECO:0000313" key="5">
    <source>
        <dbReference type="EMBL" id="KAJ4458996.1"/>
    </source>
</evidence>
<dbReference type="SMART" id="SM00298">
    <property type="entry name" value="CHROMO"/>
    <property type="match status" value="1"/>
</dbReference>
<dbReference type="PANTHER" id="PTHR22812">
    <property type="entry name" value="CHROMOBOX PROTEIN"/>
    <property type="match status" value="1"/>
</dbReference>
<dbReference type="EMBL" id="JAPMOS010000023">
    <property type="protein sequence ID" value="KAJ4458996.1"/>
    <property type="molecule type" value="Genomic_DNA"/>
</dbReference>
<dbReference type="SUPFAM" id="SSF54160">
    <property type="entry name" value="Chromo domain-like"/>
    <property type="match status" value="2"/>
</dbReference>
<dbReference type="PROSITE" id="PS50013">
    <property type="entry name" value="CHROMO_2"/>
    <property type="match status" value="1"/>
</dbReference>
<comment type="caution">
    <text evidence="5">The sequence shown here is derived from an EMBL/GenBank/DDBJ whole genome shotgun (WGS) entry which is preliminary data.</text>
</comment>
<reference evidence="5" key="1">
    <citation type="journal article" date="2022" name="bioRxiv">
        <title>Genomics of Preaxostyla Flagellates Illuminates Evolutionary Transitions and the Path Towards Mitochondrial Loss.</title>
        <authorList>
            <person name="Novak L.V.F."/>
            <person name="Treitli S.C."/>
            <person name="Pyrih J."/>
            <person name="Halakuc P."/>
            <person name="Pipaliya S.V."/>
            <person name="Vacek V."/>
            <person name="Brzon O."/>
            <person name="Soukal P."/>
            <person name="Eme L."/>
            <person name="Dacks J.B."/>
            <person name="Karnkowska A."/>
            <person name="Elias M."/>
            <person name="Hampl V."/>
        </authorList>
    </citation>
    <scope>NUCLEOTIDE SEQUENCE</scope>
    <source>
        <strain evidence="5">RCP-MX</strain>
    </source>
</reference>
<organism evidence="5 6">
    <name type="scientific">Paratrimastix pyriformis</name>
    <dbReference type="NCBI Taxonomy" id="342808"/>
    <lineage>
        <taxon>Eukaryota</taxon>
        <taxon>Metamonada</taxon>
        <taxon>Preaxostyla</taxon>
        <taxon>Paratrimastigidae</taxon>
        <taxon>Paratrimastix</taxon>
    </lineage>
</organism>
<feature type="compositionally biased region" description="Basic and acidic residues" evidence="3">
    <location>
        <begin position="58"/>
        <end position="77"/>
    </location>
</feature>
<dbReference type="CDD" id="cd00034">
    <property type="entry name" value="CSD"/>
    <property type="match status" value="1"/>
</dbReference>
<evidence type="ECO:0000256" key="3">
    <source>
        <dbReference type="SAM" id="MobiDB-lite"/>
    </source>
</evidence>
<evidence type="ECO:0000256" key="2">
    <source>
        <dbReference type="ARBA" id="ARBA00023242"/>
    </source>
</evidence>
<evidence type="ECO:0000259" key="4">
    <source>
        <dbReference type="PROSITE" id="PS50013"/>
    </source>
</evidence>
<protein>
    <recommendedName>
        <fullName evidence="4">Chromo domain-containing protein</fullName>
    </recommendedName>
</protein>
<keyword evidence="2" id="KW-0539">Nucleus</keyword>
<dbReference type="PROSITE" id="PS00598">
    <property type="entry name" value="CHROMO_1"/>
    <property type="match status" value="1"/>
</dbReference>
<name>A0ABQ8UIE8_9EUKA</name>
<accession>A0ABQ8UIE8</accession>
<dbReference type="Gene3D" id="2.40.50.40">
    <property type="match status" value="2"/>
</dbReference>
<dbReference type="InterPro" id="IPR051219">
    <property type="entry name" value="Heterochromatin_chromo-domain"/>
</dbReference>
<proteinExistence type="predicted"/>
<dbReference type="SMART" id="SM00300">
    <property type="entry name" value="ChSh"/>
    <property type="match status" value="1"/>
</dbReference>
<feature type="compositionally biased region" description="Low complexity" evidence="3">
    <location>
        <begin position="200"/>
        <end position="220"/>
    </location>
</feature>
<feature type="compositionally biased region" description="Polar residues" evidence="3">
    <location>
        <begin position="119"/>
        <end position="131"/>
    </location>
</feature>
<dbReference type="InterPro" id="IPR016197">
    <property type="entry name" value="Chromo-like_dom_sf"/>
</dbReference>
<dbReference type="InterPro" id="IPR000953">
    <property type="entry name" value="Chromo/chromo_shadow_dom"/>
</dbReference>
<dbReference type="InterPro" id="IPR008251">
    <property type="entry name" value="Chromo_shadow_dom"/>
</dbReference>
<dbReference type="Proteomes" id="UP001141327">
    <property type="component" value="Unassembled WGS sequence"/>
</dbReference>
<sequence>MSDSEPETKKDNELPEGFYTIEKLVSKRTRKGTLYYRVRWAGYSSDDDTWEPAQNIPKEFKDQFAAEKKQPEREPKTPPKSPRKKPLPRRRCGILLRSRFTRHSHPGGGNLDPRRKKTTVATRRSSVSKQPAASRAAPETPGAAREEEAKEAAPADKEKPTSPGTENQPEAAAEAAAAEGKPNEPEEAPQTQSNAAVPEMPHTPSPAASAPAPETPMTAPGLPTVTLTPAASPAPQAPLVAPFGEPAAPASQQPADELPAESQSPAPEAACFEAGAIPLAITGAKLDNATGAIMHLMSWQTPEGIETVSFVNSALTNVKCPQLVIQFYESRLKSVSVSSRIRSLITAIPSTLLVSIPVHVQV</sequence>
<feature type="region of interest" description="Disordered" evidence="3">
    <location>
        <begin position="45"/>
        <end position="266"/>
    </location>
</feature>
<dbReference type="CDD" id="cd00024">
    <property type="entry name" value="CD_CSD"/>
    <property type="match status" value="1"/>
</dbReference>
<feature type="compositionally biased region" description="Basic and acidic residues" evidence="3">
    <location>
        <begin position="144"/>
        <end position="160"/>
    </location>
</feature>
<evidence type="ECO:0000313" key="6">
    <source>
        <dbReference type="Proteomes" id="UP001141327"/>
    </source>
</evidence>
<feature type="domain" description="Chromo" evidence="4">
    <location>
        <begin position="19"/>
        <end position="80"/>
    </location>
</feature>